<dbReference type="Gene3D" id="3.40.50.10490">
    <property type="entry name" value="Glucose-6-phosphate isomerase like protein, domain 1"/>
    <property type="match status" value="1"/>
</dbReference>
<dbReference type="OrthoDB" id="432447at2759"/>
<keyword evidence="3" id="KW-1185">Reference proteome</keyword>
<evidence type="ECO:0000313" key="2">
    <source>
        <dbReference type="EnsemblMetazoa" id="CLYHEMP005855.1"/>
    </source>
</evidence>
<dbReference type="GO" id="GO:0006796">
    <property type="term" value="P:phosphate-containing compound metabolic process"/>
    <property type="evidence" value="ECO:0007669"/>
    <property type="project" value="UniProtKB-ARBA"/>
</dbReference>
<organism evidence="2 3">
    <name type="scientific">Clytia hemisphaerica</name>
    <dbReference type="NCBI Taxonomy" id="252671"/>
    <lineage>
        <taxon>Eukaryota</taxon>
        <taxon>Metazoa</taxon>
        <taxon>Cnidaria</taxon>
        <taxon>Hydrozoa</taxon>
        <taxon>Hydroidolina</taxon>
        <taxon>Leptothecata</taxon>
        <taxon>Obeliida</taxon>
        <taxon>Clytiidae</taxon>
        <taxon>Clytia</taxon>
    </lineage>
</organism>
<accession>A0A7M5WJW4</accession>
<dbReference type="SUPFAM" id="SSF53697">
    <property type="entry name" value="SIS domain"/>
    <property type="match status" value="1"/>
</dbReference>
<dbReference type="PROSITE" id="PS51464">
    <property type="entry name" value="SIS"/>
    <property type="match status" value="1"/>
</dbReference>
<dbReference type="InterPro" id="IPR011611">
    <property type="entry name" value="PfkB_dom"/>
</dbReference>
<name>A0A7M5WJW4_9CNID</name>
<dbReference type="Proteomes" id="UP000594262">
    <property type="component" value="Unplaced"/>
</dbReference>
<dbReference type="InterPro" id="IPR029056">
    <property type="entry name" value="Ribokinase-like"/>
</dbReference>
<proteinExistence type="predicted"/>
<dbReference type="GO" id="GO:0097367">
    <property type="term" value="F:carbohydrate derivative binding"/>
    <property type="evidence" value="ECO:0007669"/>
    <property type="project" value="InterPro"/>
</dbReference>
<dbReference type="GeneID" id="136822832"/>
<dbReference type="InterPro" id="IPR001347">
    <property type="entry name" value="SIS_dom"/>
</dbReference>
<evidence type="ECO:0000259" key="1">
    <source>
        <dbReference type="PROSITE" id="PS51464"/>
    </source>
</evidence>
<dbReference type="RefSeq" id="XP_066935247.1">
    <property type="nucleotide sequence ID" value="XM_067079146.1"/>
</dbReference>
<dbReference type="Gene3D" id="3.40.1190.20">
    <property type="match status" value="1"/>
</dbReference>
<dbReference type="InterPro" id="IPR046348">
    <property type="entry name" value="SIS_dom_sf"/>
</dbReference>
<dbReference type="PANTHER" id="PTHR42745">
    <property type="match status" value="1"/>
</dbReference>
<dbReference type="AlphaFoldDB" id="A0A7M5WJW4"/>
<sequence length="574" mass="62128">MNKLLKLKPVSIDFNRCFVQQLHNKNDRFVLGCGSNVVDQIHKVQAVPDVGTKGFFLSPTKTLEKSIVGGVTLNHLAWASLFGVPTGLMALQGNDNAGRLIRKELKNLKISDEFVVVKDEYTSSESYVFLQPDGERSIIMAPGATSLINGDAVKNNFGQAINTRASMLTTEISQVPLKGVSELLMQAKKSNILSIVDLDVSPSVAFDEAKLGTMDELNKVLCNASIIKPTLHAAEEFLAINRPDLKDNLKPDDVVKYLIELTNAEMVAITNGSKNAILGTKDHLVSVPVRPLKKLVDATGAGDAFLGGLIAGIHFNGFPLSEEELWKLGELSNKTGACNCMVLGALPNLESKHQLRSEIEYFQAMTNTYTSISPPSSSDTQPSLFLESIQSDLNSIKELQQVLNLKSVDEFVNQIDSCGGNVFVSGIGKSGVVGTRFAASLSSIGVPSQFVHATEWAHGDLGKVSDNDIAILISHSGNTDEVTRAMQLLKKKNIKILALIGSEDSILGRECNHSICYNVQNLTEPLGGIPTSSIILQDTLINGIMCELIDRRKLTRSDFVKNHPGGSLGVKFTK</sequence>
<dbReference type="InterPro" id="IPR050986">
    <property type="entry name" value="GutQ/KpsF_isomerases"/>
</dbReference>
<dbReference type="Pfam" id="PF00294">
    <property type="entry name" value="PfkB"/>
    <property type="match status" value="1"/>
</dbReference>
<dbReference type="SUPFAM" id="SSF53613">
    <property type="entry name" value="Ribokinase-like"/>
    <property type="match status" value="1"/>
</dbReference>
<dbReference type="EnsemblMetazoa" id="CLYHEMT005855.1">
    <property type="protein sequence ID" value="CLYHEMP005855.1"/>
    <property type="gene ID" value="CLYHEMG005855"/>
</dbReference>
<dbReference type="GO" id="GO:1901135">
    <property type="term" value="P:carbohydrate derivative metabolic process"/>
    <property type="evidence" value="ECO:0007669"/>
    <property type="project" value="InterPro"/>
</dbReference>
<reference evidence="2" key="1">
    <citation type="submission" date="2021-01" db="UniProtKB">
        <authorList>
            <consortium name="EnsemblMetazoa"/>
        </authorList>
    </citation>
    <scope>IDENTIFICATION</scope>
</reference>
<evidence type="ECO:0000313" key="3">
    <source>
        <dbReference type="Proteomes" id="UP000594262"/>
    </source>
</evidence>
<dbReference type="Pfam" id="PF01380">
    <property type="entry name" value="SIS"/>
    <property type="match status" value="1"/>
</dbReference>
<protein>
    <recommendedName>
        <fullName evidence="1">SIS domain-containing protein</fullName>
    </recommendedName>
</protein>
<dbReference type="PANTHER" id="PTHR42745:SF1">
    <property type="entry name" value="ARABINOSE 5-PHOSPHATE ISOMERASE KDSD"/>
    <property type="match status" value="1"/>
</dbReference>
<feature type="domain" description="SIS" evidence="1">
    <location>
        <begin position="411"/>
        <end position="554"/>
    </location>
</feature>